<feature type="region of interest" description="Disordered" evidence="1">
    <location>
        <begin position="37"/>
        <end position="102"/>
    </location>
</feature>
<gene>
    <name evidence="2" type="ORF">BREV_BREV_03106</name>
</gene>
<name>A0A7Z9C7F5_9CAUL</name>
<evidence type="ECO:0000313" key="3">
    <source>
        <dbReference type="Proteomes" id="UP000289220"/>
    </source>
</evidence>
<sequence length="132" mass="13516">MNKLIPTLCALVCVAVFGVMMTHGLSDLRHEASHAAVEQAESIGHDHAASHGPATDIEVASGNAAEPPGSLPAGHHHHGGGDSQAALPSQAGDLPRLTEARGGSAFLRVNQLPEGLIGDGPEHPPKQLRTIA</sequence>
<dbReference type="AlphaFoldDB" id="A0A7Z9C7F5"/>
<organism evidence="2 3">
    <name type="scientific">Brevundimonas mediterranea</name>
    <dbReference type="NCBI Taxonomy" id="74329"/>
    <lineage>
        <taxon>Bacteria</taxon>
        <taxon>Pseudomonadati</taxon>
        <taxon>Pseudomonadota</taxon>
        <taxon>Alphaproteobacteria</taxon>
        <taxon>Caulobacterales</taxon>
        <taxon>Caulobacteraceae</taxon>
        <taxon>Brevundimonas</taxon>
    </lineage>
</organism>
<dbReference type="Proteomes" id="UP000289220">
    <property type="component" value="Unassembled WGS sequence"/>
</dbReference>
<accession>A0A7Z9C7F5</accession>
<dbReference type="RefSeq" id="WP_154726841.1">
    <property type="nucleotide sequence ID" value="NZ_UXHF01000096.1"/>
</dbReference>
<comment type="caution">
    <text evidence="2">The sequence shown here is derived from an EMBL/GenBank/DDBJ whole genome shotgun (WGS) entry which is preliminary data.</text>
</comment>
<protein>
    <submittedName>
        <fullName evidence="2">Uncharacterized protein</fullName>
    </submittedName>
</protein>
<keyword evidence="3" id="KW-1185">Reference proteome</keyword>
<feature type="region of interest" description="Disordered" evidence="1">
    <location>
        <begin position="113"/>
        <end position="132"/>
    </location>
</feature>
<dbReference type="EMBL" id="UXHF01000096">
    <property type="protein sequence ID" value="VDC51991.1"/>
    <property type="molecule type" value="Genomic_DNA"/>
</dbReference>
<reference evidence="2 3" key="1">
    <citation type="submission" date="2018-11" db="EMBL/GenBank/DDBJ databases">
        <authorList>
            <person name="Peiro R."/>
            <person name="Begona"/>
            <person name="Cbmso G."/>
            <person name="Lopez M."/>
            <person name="Gonzalez S."/>
            <person name="Sacristan E."/>
            <person name="Castillo E."/>
        </authorList>
    </citation>
    <scope>NUCLEOTIDE SEQUENCE [LARGE SCALE GENOMIC DNA]</scope>
    <source>
        <strain evidence="2">Brev_genome</strain>
    </source>
</reference>
<proteinExistence type="predicted"/>
<evidence type="ECO:0000256" key="1">
    <source>
        <dbReference type="SAM" id="MobiDB-lite"/>
    </source>
</evidence>
<evidence type="ECO:0000313" key="2">
    <source>
        <dbReference type="EMBL" id="VDC51991.1"/>
    </source>
</evidence>